<keyword evidence="8" id="KW-0131">Cell cycle</keyword>
<evidence type="ECO:0000259" key="12">
    <source>
        <dbReference type="Pfam" id="PF04101"/>
    </source>
</evidence>
<dbReference type="PANTHER" id="PTHR21015:SF22">
    <property type="entry name" value="GLYCOSYLTRANSFERASE"/>
    <property type="match status" value="1"/>
</dbReference>
<dbReference type="HAMAP" id="MF_00033">
    <property type="entry name" value="MurG"/>
    <property type="match status" value="1"/>
</dbReference>
<keyword evidence="14" id="KW-1185">Reference proteome</keyword>
<dbReference type="GO" id="GO:0071555">
    <property type="term" value="P:cell wall organization"/>
    <property type="evidence" value="ECO:0007669"/>
    <property type="project" value="UniProtKB-KW"/>
</dbReference>
<dbReference type="OrthoDB" id="20273at2759"/>
<dbReference type="STRING" id="1764295.A0A5B8MFS9"/>
<evidence type="ECO:0000259" key="11">
    <source>
        <dbReference type="Pfam" id="PF03033"/>
    </source>
</evidence>
<evidence type="ECO:0000256" key="2">
    <source>
        <dbReference type="ARBA" id="ARBA00022618"/>
    </source>
</evidence>
<name>A0A5B8MFS9_9CHLO</name>
<protein>
    <submittedName>
        <fullName evidence="13">UDP-N-acetylglucosamine--N-acetylmuramyl-(Pentapeptide) pyrophosphoryl-undecaprenol N-acetylglucosamine transferase</fullName>
    </submittedName>
</protein>
<evidence type="ECO:0000256" key="9">
    <source>
        <dbReference type="ARBA" id="ARBA00023316"/>
    </source>
</evidence>
<dbReference type="AlphaFoldDB" id="A0A5B8MFS9"/>
<feature type="domain" description="Glycosyl transferase family 28 C-terminal" evidence="12">
    <location>
        <begin position="237"/>
        <end position="400"/>
    </location>
</feature>
<dbReference type="PANTHER" id="PTHR21015">
    <property type="entry name" value="UDP-N-ACETYLGLUCOSAMINE--N-ACETYLMURAMYL-(PENTAPEPTIDE) PYROPHOSPHORYL-UNDECAPRENOL N-ACETYLGLUCOSAMINE TRANSFERASE 1"/>
    <property type="match status" value="1"/>
</dbReference>
<organism evidence="13 14">
    <name type="scientific">Chloropicon primus</name>
    <dbReference type="NCBI Taxonomy" id="1764295"/>
    <lineage>
        <taxon>Eukaryota</taxon>
        <taxon>Viridiplantae</taxon>
        <taxon>Chlorophyta</taxon>
        <taxon>Chloropicophyceae</taxon>
        <taxon>Chloropicales</taxon>
        <taxon>Chloropicaceae</taxon>
        <taxon>Chloropicon</taxon>
    </lineage>
</organism>
<dbReference type="InterPro" id="IPR004276">
    <property type="entry name" value="GlycoTrans_28_N"/>
</dbReference>
<keyword evidence="1" id="KW-1003">Cell membrane</keyword>
<dbReference type="GO" id="GO:0008360">
    <property type="term" value="P:regulation of cell shape"/>
    <property type="evidence" value="ECO:0007669"/>
    <property type="project" value="UniProtKB-KW"/>
</dbReference>
<dbReference type="GO" id="GO:0050511">
    <property type="term" value="F:undecaprenyldiphospho-muramoylpentapeptide beta-N-acetylglucosaminyltransferase activity"/>
    <property type="evidence" value="ECO:0007669"/>
    <property type="project" value="InterPro"/>
</dbReference>
<keyword evidence="3" id="KW-0328">Glycosyltransferase</keyword>
<evidence type="ECO:0000256" key="1">
    <source>
        <dbReference type="ARBA" id="ARBA00022475"/>
    </source>
</evidence>
<proteinExistence type="inferred from homology"/>
<keyword evidence="9" id="KW-0961">Cell wall biogenesis/degradation</keyword>
<evidence type="ECO:0000256" key="6">
    <source>
        <dbReference type="ARBA" id="ARBA00022984"/>
    </source>
</evidence>
<dbReference type="InterPro" id="IPR006009">
    <property type="entry name" value="GlcNAc_MurG"/>
</dbReference>
<evidence type="ECO:0000313" key="13">
    <source>
        <dbReference type="EMBL" id="QDZ18182.1"/>
    </source>
</evidence>
<dbReference type="Gene3D" id="3.40.50.2000">
    <property type="entry name" value="Glycogen Phosphorylase B"/>
    <property type="match status" value="2"/>
</dbReference>
<dbReference type="CDD" id="cd03785">
    <property type="entry name" value="GT28_MurG"/>
    <property type="match status" value="1"/>
</dbReference>
<evidence type="ECO:0000256" key="7">
    <source>
        <dbReference type="ARBA" id="ARBA00023136"/>
    </source>
</evidence>
<dbReference type="Pfam" id="PF03033">
    <property type="entry name" value="Glyco_transf_28"/>
    <property type="match status" value="1"/>
</dbReference>
<dbReference type="InterPro" id="IPR007235">
    <property type="entry name" value="Glyco_trans_28_C"/>
</dbReference>
<gene>
    <name evidence="13" type="ORF">A3770_01p07000</name>
</gene>
<evidence type="ECO:0000256" key="10">
    <source>
        <dbReference type="SAM" id="Phobius"/>
    </source>
</evidence>
<dbReference type="SUPFAM" id="SSF53756">
    <property type="entry name" value="UDP-Glycosyltransferase/glycogen phosphorylase"/>
    <property type="match status" value="1"/>
</dbReference>
<dbReference type="Proteomes" id="UP000316726">
    <property type="component" value="Chromosome 1"/>
</dbReference>
<keyword evidence="10" id="KW-0812">Transmembrane</keyword>
<dbReference type="GO" id="GO:0005975">
    <property type="term" value="P:carbohydrate metabolic process"/>
    <property type="evidence" value="ECO:0007669"/>
    <property type="project" value="InterPro"/>
</dbReference>
<keyword evidence="4 13" id="KW-0808">Transferase</keyword>
<sequence>MCRGRCVRPRPTVRSIRCHVVQRNDRPPSILFTCGGTGGHIYPAVAIADRIKRVCPDLEVGFIGSRDRLEWDIVPKSGYPIRSVPCAPIHRPIASFRNVRTILIQVLGLLKALWLLARRRPAAVVGTGGYITVPTCFAAWLLRIPVFLHESNALPGLATRFLVNTLGCAAGVFLGFAEARKHLRGGTNVVVTGNPVREGILPKNWDGIEARADKINRLWGRVGGGSGGTRPSEGLCLCVMGGSLGAGKINQVLEECAETLLTKFTDLHIIWQTGERYYEEARGGASRGGSDARGRGSPNERLAILPFLDDMPLVYSCCDVFVCRSGAITCSELLCARKPSILIPSPNVTDDHQSRNADALQNSGMAILLEEESLDGDALVATIESLLEEGGRKLKGMGEALEGAAENVASEDIAIAILRQLVDV</sequence>
<evidence type="ECO:0000256" key="4">
    <source>
        <dbReference type="ARBA" id="ARBA00022679"/>
    </source>
</evidence>
<keyword evidence="6" id="KW-0573">Peptidoglycan synthesis</keyword>
<feature type="transmembrane region" description="Helical" evidence="10">
    <location>
        <begin position="123"/>
        <end position="142"/>
    </location>
</feature>
<keyword evidence="7 10" id="KW-0472">Membrane</keyword>
<evidence type="ECO:0000313" key="14">
    <source>
        <dbReference type="Proteomes" id="UP000316726"/>
    </source>
</evidence>
<evidence type="ECO:0000256" key="3">
    <source>
        <dbReference type="ARBA" id="ARBA00022676"/>
    </source>
</evidence>
<evidence type="ECO:0000256" key="8">
    <source>
        <dbReference type="ARBA" id="ARBA00023306"/>
    </source>
</evidence>
<accession>A0A5B8MFS9</accession>
<evidence type="ECO:0000256" key="5">
    <source>
        <dbReference type="ARBA" id="ARBA00022960"/>
    </source>
</evidence>
<keyword evidence="2" id="KW-0132">Cell division</keyword>
<keyword evidence="5" id="KW-0133">Cell shape</keyword>
<dbReference type="GO" id="GO:0051301">
    <property type="term" value="P:cell division"/>
    <property type="evidence" value="ECO:0007669"/>
    <property type="project" value="UniProtKB-KW"/>
</dbReference>
<dbReference type="EMBL" id="CP031034">
    <property type="protein sequence ID" value="QDZ18182.1"/>
    <property type="molecule type" value="Genomic_DNA"/>
</dbReference>
<feature type="transmembrane region" description="Helical" evidence="10">
    <location>
        <begin position="154"/>
        <end position="177"/>
    </location>
</feature>
<keyword evidence="10" id="KW-1133">Transmembrane helix</keyword>
<feature type="domain" description="Glycosyltransferase family 28 N-terminal" evidence="11">
    <location>
        <begin position="30"/>
        <end position="166"/>
    </location>
</feature>
<dbReference type="Pfam" id="PF04101">
    <property type="entry name" value="Glyco_tran_28_C"/>
    <property type="match status" value="1"/>
</dbReference>
<reference evidence="13 14" key="1">
    <citation type="submission" date="2018-07" db="EMBL/GenBank/DDBJ databases">
        <title>The complete nuclear genome of the prasinophyte Chloropicon primus (CCMP1205).</title>
        <authorList>
            <person name="Pombert J.-F."/>
            <person name="Otis C."/>
            <person name="Turmel M."/>
            <person name="Lemieux C."/>
        </authorList>
    </citation>
    <scope>NUCLEOTIDE SEQUENCE [LARGE SCALE GENOMIC DNA]</scope>
    <source>
        <strain evidence="13 14">CCMP1205</strain>
    </source>
</reference>